<dbReference type="EnsemblPlants" id="EMT08721">
    <property type="protein sequence ID" value="EMT08721"/>
    <property type="gene ID" value="F775_03535"/>
</dbReference>
<protein>
    <submittedName>
        <fullName evidence="1">Uncharacterized protein</fullName>
    </submittedName>
</protein>
<accession>M8B432</accession>
<evidence type="ECO:0000313" key="1">
    <source>
        <dbReference type="EnsemblPlants" id="EMT08721"/>
    </source>
</evidence>
<reference evidence="1" key="1">
    <citation type="submission" date="2015-06" db="UniProtKB">
        <authorList>
            <consortium name="EnsemblPlants"/>
        </authorList>
    </citation>
    <scope>IDENTIFICATION</scope>
</reference>
<organism evidence="1">
    <name type="scientific">Aegilops tauschii</name>
    <name type="common">Tausch's goatgrass</name>
    <name type="synonym">Aegilops squarrosa</name>
    <dbReference type="NCBI Taxonomy" id="37682"/>
    <lineage>
        <taxon>Eukaryota</taxon>
        <taxon>Viridiplantae</taxon>
        <taxon>Streptophyta</taxon>
        <taxon>Embryophyta</taxon>
        <taxon>Tracheophyta</taxon>
        <taxon>Spermatophyta</taxon>
        <taxon>Magnoliopsida</taxon>
        <taxon>Liliopsida</taxon>
        <taxon>Poales</taxon>
        <taxon>Poaceae</taxon>
        <taxon>BOP clade</taxon>
        <taxon>Pooideae</taxon>
        <taxon>Triticodae</taxon>
        <taxon>Triticeae</taxon>
        <taxon>Triticinae</taxon>
        <taxon>Aegilops</taxon>
    </lineage>
</organism>
<sequence>MAGDAAPEIKPEQVVAAIGDRTKKMDLLATQFAAGPHPIPEERLTRLRNLQAAISAELDDLAVVLDGVSRGDLTFMEQIPPARLDKLLGARTDRVARLRGVPLERRLDAESCALAFAVALGKPMPAFSARAVTAASDAPPSASGQAAAAAASKDLARLQI</sequence>
<proteinExistence type="predicted"/>
<name>M8B432_AEGTA</name>
<dbReference type="AlphaFoldDB" id="M8B432"/>